<dbReference type="Pfam" id="PF03062">
    <property type="entry name" value="MBOAT"/>
    <property type="match status" value="1"/>
</dbReference>
<dbReference type="PANTHER" id="PTHR13285">
    <property type="entry name" value="ACYLTRANSFERASE"/>
    <property type="match status" value="1"/>
</dbReference>
<dbReference type="PIRSF" id="PIRSF500217">
    <property type="entry name" value="AlgI"/>
    <property type="match status" value="1"/>
</dbReference>
<protein>
    <submittedName>
        <fullName evidence="9">MBOAT family protein</fullName>
    </submittedName>
</protein>
<dbReference type="Proteomes" id="UP001144612">
    <property type="component" value="Unassembled WGS sequence"/>
</dbReference>
<keyword evidence="5 8" id="KW-1133">Transmembrane helix</keyword>
<feature type="transmembrane region" description="Helical" evidence="8">
    <location>
        <begin position="306"/>
        <end position="323"/>
    </location>
</feature>
<dbReference type="RefSeq" id="WP_268060126.1">
    <property type="nucleotide sequence ID" value="NZ_JAPQFJ010000003.1"/>
</dbReference>
<feature type="transmembrane region" description="Helical" evidence="8">
    <location>
        <begin position="411"/>
        <end position="430"/>
    </location>
</feature>
<feature type="transmembrane region" description="Helical" evidence="8">
    <location>
        <begin position="121"/>
        <end position="139"/>
    </location>
</feature>
<name>A0ABT4D626_9CLOT</name>
<evidence type="ECO:0000256" key="7">
    <source>
        <dbReference type="PIRNR" id="PIRNR016636"/>
    </source>
</evidence>
<comment type="similarity">
    <text evidence="2 7">Belongs to the membrane-bound acyltransferase family.</text>
</comment>
<evidence type="ECO:0000256" key="4">
    <source>
        <dbReference type="ARBA" id="ARBA00022692"/>
    </source>
</evidence>
<keyword evidence="4 8" id="KW-0812">Transmembrane</keyword>
<accession>A0ABT4D626</accession>
<feature type="transmembrane region" description="Helical" evidence="8">
    <location>
        <begin position="82"/>
        <end position="100"/>
    </location>
</feature>
<dbReference type="PIRSF" id="PIRSF016636">
    <property type="entry name" value="AlgI_DltB"/>
    <property type="match status" value="1"/>
</dbReference>
<keyword evidence="7" id="KW-0012">Acyltransferase</keyword>
<evidence type="ECO:0000313" key="9">
    <source>
        <dbReference type="EMBL" id="MCY6957732.1"/>
    </source>
</evidence>
<feature type="transmembrane region" description="Helical" evidence="8">
    <location>
        <begin position="6"/>
        <end position="23"/>
    </location>
</feature>
<dbReference type="EMBL" id="JAPQFJ010000003">
    <property type="protein sequence ID" value="MCY6957732.1"/>
    <property type="molecule type" value="Genomic_DNA"/>
</dbReference>
<gene>
    <name evidence="9" type="ORF">OW729_03820</name>
</gene>
<dbReference type="InterPro" id="IPR004299">
    <property type="entry name" value="MBOAT_fam"/>
</dbReference>
<keyword evidence="10" id="KW-1185">Reference proteome</keyword>
<evidence type="ECO:0000256" key="3">
    <source>
        <dbReference type="ARBA" id="ARBA00022475"/>
    </source>
</evidence>
<evidence type="ECO:0000256" key="1">
    <source>
        <dbReference type="ARBA" id="ARBA00004651"/>
    </source>
</evidence>
<organism evidence="9 10">
    <name type="scientific">Clostridium brassicae</name>
    <dbReference type="NCBI Taxonomy" id="2999072"/>
    <lineage>
        <taxon>Bacteria</taxon>
        <taxon>Bacillati</taxon>
        <taxon>Bacillota</taxon>
        <taxon>Clostridia</taxon>
        <taxon>Eubacteriales</taxon>
        <taxon>Clostridiaceae</taxon>
        <taxon>Clostridium</taxon>
    </lineage>
</organism>
<feature type="transmembrane region" description="Helical" evidence="8">
    <location>
        <begin position="151"/>
        <end position="173"/>
    </location>
</feature>
<reference evidence="9" key="1">
    <citation type="submission" date="2022-12" db="EMBL/GenBank/DDBJ databases">
        <title>Clostridium sp. nov., isolated from industrial wastewater.</title>
        <authorList>
            <person name="Jiayan W."/>
        </authorList>
    </citation>
    <scope>NUCLEOTIDE SEQUENCE</scope>
    <source>
        <strain evidence="9">ZC22-4</strain>
    </source>
</reference>
<feature type="transmembrane region" description="Helical" evidence="8">
    <location>
        <begin position="35"/>
        <end position="62"/>
    </location>
</feature>
<proteinExistence type="inferred from homology"/>
<evidence type="ECO:0000313" key="10">
    <source>
        <dbReference type="Proteomes" id="UP001144612"/>
    </source>
</evidence>
<evidence type="ECO:0000256" key="6">
    <source>
        <dbReference type="ARBA" id="ARBA00023136"/>
    </source>
</evidence>
<evidence type="ECO:0000256" key="8">
    <source>
        <dbReference type="SAM" id="Phobius"/>
    </source>
</evidence>
<dbReference type="InterPro" id="IPR028362">
    <property type="entry name" value="AlgI"/>
</dbReference>
<keyword evidence="3 7" id="KW-1003">Cell membrane</keyword>
<dbReference type="InterPro" id="IPR024194">
    <property type="entry name" value="Ac/AlaTfrase_AlgI/DltB"/>
</dbReference>
<dbReference type="PANTHER" id="PTHR13285:SF18">
    <property type="entry name" value="PROTEIN-CYSTEINE N-PALMITOYLTRANSFERASE RASP"/>
    <property type="match status" value="1"/>
</dbReference>
<evidence type="ECO:0000256" key="2">
    <source>
        <dbReference type="ARBA" id="ARBA00010323"/>
    </source>
</evidence>
<keyword evidence="7" id="KW-0808">Transferase</keyword>
<dbReference type="InterPro" id="IPR051085">
    <property type="entry name" value="MB_O-acyltransferase"/>
</dbReference>
<feature type="transmembrane region" description="Helical" evidence="8">
    <location>
        <begin position="358"/>
        <end position="375"/>
    </location>
</feature>
<evidence type="ECO:0000256" key="5">
    <source>
        <dbReference type="ARBA" id="ARBA00022989"/>
    </source>
</evidence>
<sequence length="471" mass="54882">MVFSSQIFIFIFLPLILLIYYTIGNIFPGKTLKNYVSLFASLIFYAWGGIEYLPLLCSSILINYIFGLLIDKSKERKRLKGIILLVGIILNLSLLFYYKYYDFSIRNINRIFNSSFQYKEIALPIGISFFTFQGMSYIIDIYRNDANVNKNIFSVALYISFFPQLIAGPIVKYKDIYTQIRKREESVEYFSYGIERFVIGLSKKVIIADTLARTVDTIFSLSNGGIDQPTAWLGAICYTFQIYFDFSGYSDMAIGLGYFFGFKFRENFNYPYISKSIDEFWRRWHISLSTWLKEYLYIPLGGNRKGNTYLNLFIVFLVIGLWHGASWNFIAWGIWNGVFVIISKIINKKRWYIKTPSFIRRTITMSIVTLGWVLFRANGLMDAINYLSIMFGINKATTITYQFSYFANKKIAFWIFMSIIGSTAVVSNILKLHQNKKIFQIAKTVFIGILFIIAIVFIVNSTYSPFIYFQF</sequence>
<comment type="subcellular location">
    <subcellularLocation>
        <location evidence="1">Cell membrane</location>
        <topology evidence="1">Multi-pass membrane protein</topology>
    </subcellularLocation>
</comment>
<feature type="transmembrane region" description="Helical" evidence="8">
    <location>
        <begin position="442"/>
        <end position="463"/>
    </location>
</feature>
<comment type="caution">
    <text evidence="9">The sequence shown here is derived from an EMBL/GenBank/DDBJ whole genome shotgun (WGS) entry which is preliminary data.</text>
</comment>
<keyword evidence="6 7" id="KW-0472">Membrane</keyword>
<feature type="transmembrane region" description="Helical" evidence="8">
    <location>
        <begin position="329"/>
        <end position="346"/>
    </location>
</feature>